<dbReference type="Proteomes" id="UP000032668">
    <property type="component" value="Unassembled WGS sequence"/>
</dbReference>
<evidence type="ECO:0000256" key="1">
    <source>
        <dbReference type="SAM" id="Phobius"/>
    </source>
</evidence>
<evidence type="ECO:0000313" key="2">
    <source>
        <dbReference type="EMBL" id="GAN78892.1"/>
    </source>
</evidence>
<dbReference type="EMBL" id="BANC01000011">
    <property type="protein sequence ID" value="GAN78892.1"/>
    <property type="molecule type" value="Genomic_DNA"/>
</dbReference>
<feature type="transmembrane region" description="Helical" evidence="1">
    <location>
        <begin position="91"/>
        <end position="109"/>
    </location>
</feature>
<keyword evidence="1" id="KW-1133">Transmembrane helix</keyword>
<sequence length="440" mass="47554">MFAPVSTDPDEGWNAAHAVLAIGGGVLYPPSGGLTGTNYPPLSFLLAGLLGRITGDMIFAGRLLALFSIVCVAGLVWQISFKLTRDRLASAWPLLLFILYNATLCRSYLGMDDPQWLGQAFALAGLAVLLPRDSSTLPGGWRITLAAFLFVAGGFVKQNLVGLPLAVTVWLAMESRRAFAVWLAAAITALALGFGLCASVYGTPFFQNVFLTPRHYEASRAFLKSLPFLLALLPMIWASFWLARFRQEDSRLRLLLLCALMALVTGVVERGGMGVDINAHFEALSVLCILSGLALARAPGAWRWFAVPFIALVPLGAVKGWHDVTSYPARLTAFQAMEAQIRAQPGPVACEDLAYCYWAGKGYPLDFFLYGQRFLATHKDSALRDAIADGKISAAQINTHHTQQSAFSDPLPPRLQSLSTGTLYQSGSQTLLALSPRAQG</sequence>
<dbReference type="STRING" id="1120923.SAMN02746095_01759"/>
<feature type="transmembrane region" description="Helical" evidence="1">
    <location>
        <begin position="179"/>
        <end position="201"/>
    </location>
</feature>
<evidence type="ECO:0000313" key="3">
    <source>
        <dbReference type="Proteomes" id="UP000032668"/>
    </source>
</evidence>
<accession>A0A0D6PB60</accession>
<comment type="caution">
    <text evidence="2">The sequence shown here is derived from an EMBL/GenBank/DDBJ whole genome shotgun (WGS) entry which is preliminary data.</text>
</comment>
<protein>
    <recommendedName>
        <fullName evidence="4">Glycosyltransferase RgtA/B/C/D-like domain-containing protein</fullName>
    </recommendedName>
</protein>
<feature type="transmembrane region" description="Helical" evidence="1">
    <location>
        <begin position="59"/>
        <end position="79"/>
    </location>
</feature>
<feature type="transmembrane region" description="Helical" evidence="1">
    <location>
        <begin position="254"/>
        <end position="273"/>
    </location>
</feature>
<keyword evidence="3" id="KW-1185">Reference proteome</keyword>
<organism evidence="2 3">
    <name type="scientific">Acidocella aminolytica 101 = DSM 11237</name>
    <dbReference type="NCBI Taxonomy" id="1120923"/>
    <lineage>
        <taxon>Bacteria</taxon>
        <taxon>Pseudomonadati</taxon>
        <taxon>Pseudomonadota</taxon>
        <taxon>Alphaproteobacteria</taxon>
        <taxon>Acetobacterales</taxon>
        <taxon>Acidocellaceae</taxon>
        <taxon>Acidocella</taxon>
    </lineage>
</organism>
<feature type="transmembrane region" description="Helical" evidence="1">
    <location>
        <begin position="143"/>
        <end position="172"/>
    </location>
</feature>
<name>A0A0D6PB60_9PROT</name>
<gene>
    <name evidence="2" type="ORF">Aam_011_013</name>
</gene>
<feature type="transmembrane region" description="Helical" evidence="1">
    <location>
        <begin position="221"/>
        <end position="242"/>
    </location>
</feature>
<dbReference type="AlphaFoldDB" id="A0A0D6PB60"/>
<keyword evidence="1" id="KW-0812">Transmembrane</keyword>
<keyword evidence="1" id="KW-0472">Membrane</keyword>
<evidence type="ECO:0008006" key="4">
    <source>
        <dbReference type="Google" id="ProtNLM"/>
    </source>
</evidence>
<proteinExistence type="predicted"/>
<reference evidence="2 3" key="1">
    <citation type="submission" date="2012-11" db="EMBL/GenBank/DDBJ databases">
        <title>Whole genome sequence of Acidocella aminolytica 101 = DSM 11237.</title>
        <authorList>
            <person name="Azuma Y."/>
            <person name="Higashiura N."/>
            <person name="Hirakawa H."/>
            <person name="Matsushita K."/>
        </authorList>
    </citation>
    <scope>NUCLEOTIDE SEQUENCE [LARGE SCALE GENOMIC DNA]</scope>
    <source>
        <strain evidence="3">101 / DSM 11237</strain>
    </source>
</reference>